<evidence type="ECO:0000313" key="6">
    <source>
        <dbReference type="Proteomes" id="UP000287247"/>
    </source>
</evidence>
<dbReference type="CDD" id="cd14014">
    <property type="entry name" value="STKc_PknB_like"/>
    <property type="match status" value="1"/>
</dbReference>
<name>A0A401ICZ1_APHSA</name>
<evidence type="ECO:0000313" key="5">
    <source>
        <dbReference type="EMBL" id="GBF79104.1"/>
    </source>
</evidence>
<dbReference type="Proteomes" id="UP000287247">
    <property type="component" value="Unassembled WGS sequence"/>
</dbReference>
<dbReference type="InterPro" id="IPR000719">
    <property type="entry name" value="Prot_kinase_dom"/>
</dbReference>
<keyword evidence="5" id="KW-0418">Kinase</keyword>
<evidence type="ECO:0000259" key="4">
    <source>
        <dbReference type="PROSITE" id="PS50011"/>
    </source>
</evidence>
<sequence>MFNVGDLLLKRYQLQQPLGNTAIGHQTWLAYDLQSPIQPSYNDRKNWLWLLQNIPNIFSSKYYHKVTVKLLAFSPQLQWEQFKLFEREAQVLQSLNHPRIPRYQNYFEIDEQKGDGIAWFALVEDYIPGVSLQDILDKKESLSEQKIQYIANEILSILIYLHGLNPPVLHRDIKPSNLILGEDGQIYLIDFGSVKVENSVSNITVTVVGTSGYTPLEQFLGKAVPASDLYALGATLIHLVTGISPSDLQTQDWQIRFDDQVNIKGYFKQWLKQLIDINLENRYQTAKQALQELYRLKVIPEKESITDALSLPQSTKIKWNKSESGMEIFVPSPPFKLIKQWLRNKTGFSSDLNHNNYLVLFIIIYALLLVPFLLTLTGIMLKTSSFIVASLEIMGGISCFLFLALSLIIIISTLSSKTHLFLTENTLNIGEKILTIETNKSKENYHNIVGVFIHEFFEQYQVSINTRNRIYYLGNQLNKEEALWLAKEIQNWL</sequence>
<keyword evidence="3" id="KW-0812">Transmembrane</keyword>
<keyword evidence="1" id="KW-0547">Nucleotide-binding</keyword>
<dbReference type="PROSITE" id="PS50011">
    <property type="entry name" value="PROTEIN_KINASE_DOM"/>
    <property type="match status" value="1"/>
</dbReference>
<dbReference type="PANTHER" id="PTHR24363">
    <property type="entry name" value="SERINE/THREONINE PROTEIN KINASE"/>
    <property type="match status" value="1"/>
</dbReference>
<keyword evidence="6" id="KW-1185">Reference proteome</keyword>
<proteinExistence type="predicted"/>
<dbReference type="RefSeq" id="WP_124974651.1">
    <property type="nucleotide sequence ID" value="NZ_BDQK01000001.1"/>
</dbReference>
<dbReference type="Pfam" id="PF00069">
    <property type="entry name" value="Pkinase"/>
    <property type="match status" value="1"/>
</dbReference>
<evidence type="ECO:0000256" key="1">
    <source>
        <dbReference type="ARBA" id="ARBA00022741"/>
    </source>
</evidence>
<dbReference type="SUPFAM" id="SSF56112">
    <property type="entry name" value="Protein kinase-like (PK-like)"/>
    <property type="match status" value="1"/>
</dbReference>
<dbReference type="GO" id="GO:0005524">
    <property type="term" value="F:ATP binding"/>
    <property type="evidence" value="ECO:0007669"/>
    <property type="project" value="UniProtKB-KW"/>
</dbReference>
<dbReference type="EMBL" id="BDQK01000001">
    <property type="protein sequence ID" value="GBF79104.1"/>
    <property type="molecule type" value="Genomic_DNA"/>
</dbReference>
<dbReference type="OrthoDB" id="5518868at2"/>
<dbReference type="InterPro" id="IPR011009">
    <property type="entry name" value="Kinase-like_dom_sf"/>
</dbReference>
<feature type="domain" description="Protein kinase" evidence="4">
    <location>
        <begin position="12"/>
        <end position="294"/>
    </location>
</feature>
<keyword evidence="3" id="KW-0472">Membrane</keyword>
<dbReference type="Gene3D" id="1.10.510.10">
    <property type="entry name" value="Transferase(Phosphotransferase) domain 1"/>
    <property type="match status" value="1"/>
</dbReference>
<dbReference type="PROSITE" id="PS00108">
    <property type="entry name" value="PROTEIN_KINASE_ST"/>
    <property type="match status" value="1"/>
</dbReference>
<comment type="caution">
    <text evidence="5">The sequence shown here is derived from an EMBL/GenBank/DDBJ whole genome shotgun (WGS) entry which is preliminary data.</text>
</comment>
<feature type="transmembrane region" description="Helical" evidence="3">
    <location>
        <begin position="357"/>
        <end position="381"/>
    </location>
</feature>
<gene>
    <name evidence="5" type="ORF">AsFPU1_0496</name>
</gene>
<dbReference type="SMART" id="SM00220">
    <property type="entry name" value="S_TKc"/>
    <property type="match status" value="1"/>
</dbReference>
<keyword evidence="3" id="KW-1133">Transmembrane helix</keyword>
<feature type="transmembrane region" description="Helical" evidence="3">
    <location>
        <begin position="393"/>
        <end position="414"/>
    </location>
</feature>
<organism evidence="5 6">
    <name type="scientific">Aphanothece sacrum FPU1</name>
    <dbReference type="NCBI Taxonomy" id="1920663"/>
    <lineage>
        <taxon>Bacteria</taxon>
        <taxon>Bacillati</taxon>
        <taxon>Cyanobacteriota</taxon>
        <taxon>Cyanophyceae</taxon>
        <taxon>Oscillatoriophycideae</taxon>
        <taxon>Chroococcales</taxon>
        <taxon>Aphanothecaceae</taxon>
        <taxon>Aphanothece</taxon>
    </lineage>
</organism>
<dbReference type="AlphaFoldDB" id="A0A401ICZ1"/>
<reference evidence="6" key="1">
    <citation type="submission" date="2017-05" db="EMBL/GenBank/DDBJ databases">
        <title>Physiological properties and genetic analysis related to exopolysaccharide production of fresh-water unicellular cyanobacterium Aphanothece sacrum, Suizenji Nori, that has been cultured as a food source in Japan.</title>
        <authorList>
            <person name="Kanesaki Y."/>
            <person name="Yoshikawa S."/>
            <person name="Ohki K."/>
        </authorList>
    </citation>
    <scope>NUCLEOTIDE SEQUENCE [LARGE SCALE GENOMIC DNA]</scope>
    <source>
        <strain evidence="6">FPU1</strain>
    </source>
</reference>
<keyword evidence="5" id="KW-0808">Transferase</keyword>
<dbReference type="PANTHER" id="PTHR24363:SF7">
    <property type="entry name" value="SERINE_THREONINE-PROTEIN KINASE-LIKE PROTEIN E"/>
    <property type="match status" value="1"/>
</dbReference>
<dbReference type="InterPro" id="IPR008271">
    <property type="entry name" value="Ser/Thr_kinase_AS"/>
</dbReference>
<keyword evidence="5" id="KW-0723">Serine/threonine-protein kinase</keyword>
<protein>
    <submittedName>
        <fullName evidence="5">Serine/threonine protein kinase</fullName>
    </submittedName>
</protein>
<keyword evidence="2" id="KW-0067">ATP-binding</keyword>
<evidence type="ECO:0000256" key="3">
    <source>
        <dbReference type="SAM" id="Phobius"/>
    </source>
</evidence>
<accession>A0A401ICZ1</accession>
<evidence type="ECO:0000256" key="2">
    <source>
        <dbReference type="ARBA" id="ARBA00022840"/>
    </source>
</evidence>
<dbReference type="GO" id="GO:0004674">
    <property type="term" value="F:protein serine/threonine kinase activity"/>
    <property type="evidence" value="ECO:0007669"/>
    <property type="project" value="UniProtKB-KW"/>
</dbReference>